<evidence type="ECO:0000313" key="2">
    <source>
        <dbReference type="Proteomes" id="UP001163321"/>
    </source>
</evidence>
<dbReference type="Proteomes" id="UP001163321">
    <property type="component" value="Chromosome 9"/>
</dbReference>
<name>A0ACC0VHC7_9STRA</name>
<comment type="caution">
    <text evidence="1">The sequence shown here is derived from an EMBL/GenBank/DDBJ whole genome shotgun (WGS) entry which is preliminary data.</text>
</comment>
<keyword evidence="2" id="KW-1185">Reference proteome</keyword>
<evidence type="ECO:0000313" key="1">
    <source>
        <dbReference type="EMBL" id="KAI9905879.1"/>
    </source>
</evidence>
<sequence>MMKTNLINEAKAKESALKISKMFASPRRDPGALYFMGVGSEYFKQKHLPDDVFIQEFENRPLRQGVFEDMVAHSLIGKDDEVRAKVLMGKWIWLTDHQEVEIPPMVRFYMAEGSEVLGKPYLLQREKAWLSRMDSDKSEVLSD</sequence>
<accession>A0ACC0VHC7</accession>
<dbReference type="EMBL" id="CM047588">
    <property type="protein sequence ID" value="KAI9905879.1"/>
    <property type="molecule type" value="Genomic_DNA"/>
</dbReference>
<gene>
    <name evidence="1" type="ORF">PsorP6_014058</name>
</gene>
<proteinExistence type="predicted"/>
<reference evidence="1 2" key="1">
    <citation type="journal article" date="2022" name="bioRxiv">
        <title>The genome of the oomycete Peronosclerospora sorghi, a cosmopolitan pathogen of maize and sorghum, is inflated with dispersed pseudogenes.</title>
        <authorList>
            <person name="Fletcher K."/>
            <person name="Martin F."/>
            <person name="Isakeit T."/>
            <person name="Cavanaugh K."/>
            <person name="Magill C."/>
            <person name="Michelmore R."/>
        </authorList>
    </citation>
    <scope>NUCLEOTIDE SEQUENCE [LARGE SCALE GENOMIC DNA]</scope>
    <source>
        <strain evidence="1">P6</strain>
    </source>
</reference>
<organism evidence="1 2">
    <name type="scientific">Peronosclerospora sorghi</name>
    <dbReference type="NCBI Taxonomy" id="230839"/>
    <lineage>
        <taxon>Eukaryota</taxon>
        <taxon>Sar</taxon>
        <taxon>Stramenopiles</taxon>
        <taxon>Oomycota</taxon>
        <taxon>Peronosporomycetes</taxon>
        <taxon>Peronosporales</taxon>
        <taxon>Peronosporaceae</taxon>
        <taxon>Peronosclerospora</taxon>
    </lineage>
</organism>
<protein>
    <submittedName>
        <fullName evidence="1">Uncharacterized protein</fullName>
    </submittedName>
</protein>